<evidence type="ECO:0000313" key="7">
    <source>
        <dbReference type="Proteomes" id="UP000637423"/>
    </source>
</evidence>
<dbReference type="Pfam" id="PF00160">
    <property type="entry name" value="Pro_isomerase"/>
    <property type="match status" value="1"/>
</dbReference>
<accession>A0A916V0L0</accession>
<dbReference type="InterPro" id="IPR020892">
    <property type="entry name" value="Cyclophilin-type_PPIase_CS"/>
</dbReference>
<dbReference type="InterPro" id="IPR029000">
    <property type="entry name" value="Cyclophilin-like_dom_sf"/>
</dbReference>
<evidence type="ECO:0000256" key="2">
    <source>
        <dbReference type="ARBA" id="ARBA00013194"/>
    </source>
</evidence>
<dbReference type="InterPro" id="IPR044665">
    <property type="entry name" value="E_coli_cyclophilin_A-like"/>
</dbReference>
<dbReference type="GO" id="GO:0003755">
    <property type="term" value="F:peptidyl-prolyl cis-trans isomerase activity"/>
    <property type="evidence" value="ECO:0007669"/>
    <property type="project" value="UniProtKB-KW"/>
</dbReference>
<dbReference type="SUPFAM" id="SSF50891">
    <property type="entry name" value="Cyclophilin-like"/>
    <property type="match status" value="1"/>
</dbReference>
<sequence length="372" mass="39328">MPFLKDVSPTSINLQVYEGATIPDVTLSGTLDGDLSVLFGKTVYVFITIPDPLFATGITPATFNNTTPNGAVKLRGLVAPKGAKTYSGNLTIKVCLDSNCQTQLGNSNYPVPYSIVVKPAPPLPTISVVTDQLAYRQTATLTLTGKNLDSVLKVACFGCVNVTEIGVGTSTQRKFTAKITGTGTVPLYVDTVDNVRTSIGTLTVPTPPSPQVSINTTMGNIVMELNPVKAPVSVDNFLNYVESKSYAGTIFHRVINNFVIQGGGYTPALAPIPTFTPILLESDVSLKNQRGTVAMARTSEPNTATSQFFINVVDNPSLNANFPGVDGYAVFGKVLSGMDVVDKIKAVTTKSSGGFNDVPVTPIVINSVIQIQ</sequence>
<evidence type="ECO:0000313" key="6">
    <source>
        <dbReference type="EMBL" id="GGC99575.1"/>
    </source>
</evidence>
<dbReference type="PROSITE" id="PS00170">
    <property type="entry name" value="CSA_PPIASE_1"/>
    <property type="match status" value="1"/>
</dbReference>
<keyword evidence="3" id="KW-0697">Rotamase</keyword>
<reference evidence="6" key="2">
    <citation type="submission" date="2020-09" db="EMBL/GenBank/DDBJ databases">
        <authorList>
            <person name="Sun Q."/>
            <person name="Zhou Y."/>
        </authorList>
    </citation>
    <scope>NUCLEOTIDE SEQUENCE</scope>
    <source>
        <strain evidence="6">CGMCC 1.10998</strain>
    </source>
</reference>
<gene>
    <name evidence="6" type="ORF">GCM10011396_53870</name>
</gene>
<comment type="caution">
    <text evidence="6">The sequence shown here is derived from an EMBL/GenBank/DDBJ whole genome shotgun (WGS) entry which is preliminary data.</text>
</comment>
<dbReference type="PROSITE" id="PS50072">
    <property type="entry name" value="CSA_PPIASE_2"/>
    <property type="match status" value="1"/>
</dbReference>
<dbReference type="PRINTS" id="PR00153">
    <property type="entry name" value="CSAPPISMRASE"/>
</dbReference>
<proteinExistence type="inferred from homology"/>
<evidence type="ECO:0000256" key="3">
    <source>
        <dbReference type="ARBA" id="ARBA00023110"/>
    </source>
</evidence>
<dbReference type="Gene3D" id="2.40.100.10">
    <property type="entry name" value="Cyclophilin-like"/>
    <property type="match status" value="1"/>
</dbReference>
<organism evidence="6 7">
    <name type="scientific">Undibacterium terreum</name>
    <dbReference type="NCBI Taxonomy" id="1224302"/>
    <lineage>
        <taxon>Bacteria</taxon>
        <taxon>Pseudomonadati</taxon>
        <taxon>Pseudomonadota</taxon>
        <taxon>Betaproteobacteria</taxon>
        <taxon>Burkholderiales</taxon>
        <taxon>Oxalobacteraceae</taxon>
        <taxon>Undibacterium</taxon>
    </lineage>
</organism>
<keyword evidence="4" id="KW-0413">Isomerase</keyword>
<dbReference type="Proteomes" id="UP000637423">
    <property type="component" value="Unassembled WGS sequence"/>
</dbReference>
<evidence type="ECO:0000256" key="4">
    <source>
        <dbReference type="ARBA" id="ARBA00023235"/>
    </source>
</evidence>
<dbReference type="AlphaFoldDB" id="A0A916V0L0"/>
<dbReference type="EC" id="5.2.1.8" evidence="2"/>
<feature type="domain" description="PPIase cyclophilin-type" evidence="5">
    <location>
        <begin position="215"/>
        <end position="370"/>
    </location>
</feature>
<reference evidence="6" key="1">
    <citation type="journal article" date="2014" name="Int. J. Syst. Evol. Microbiol.">
        <title>Complete genome sequence of Corynebacterium casei LMG S-19264T (=DSM 44701T), isolated from a smear-ripened cheese.</title>
        <authorList>
            <consortium name="US DOE Joint Genome Institute (JGI-PGF)"/>
            <person name="Walter F."/>
            <person name="Albersmeier A."/>
            <person name="Kalinowski J."/>
            <person name="Ruckert C."/>
        </authorList>
    </citation>
    <scope>NUCLEOTIDE SEQUENCE</scope>
    <source>
        <strain evidence="6">CGMCC 1.10998</strain>
    </source>
</reference>
<name>A0A916V0L0_9BURK</name>
<dbReference type="InterPro" id="IPR002130">
    <property type="entry name" value="Cyclophilin-type_PPIase_dom"/>
</dbReference>
<keyword evidence="7" id="KW-1185">Reference proteome</keyword>
<evidence type="ECO:0000256" key="1">
    <source>
        <dbReference type="ARBA" id="ARBA00007365"/>
    </source>
</evidence>
<dbReference type="GO" id="GO:0006457">
    <property type="term" value="P:protein folding"/>
    <property type="evidence" value="ECO:0007669"/>
    <property type="project" value="InterPro"/>
</dbReference>
<protein>
    <recommendedName>
        <fullName evidence="2">peptidylprolyl isomerase</fullName>
        <ecNumber evidence="2">5.2.1.8</ecNumber>
    </recommendedName>
</protein>
<dbReference type="PANTHER" id="PTHR43246">
    <property type="entry name" value="PEPTIDYL-PROLYL CIS-TRANS ISOMERASE CYP38, CHLOROPLASTIC"/>
    <property type="match status" value="1"/>
</dbReference>
<dbReference type="EMBL" id="BMED01000008">
    <property type="protein sequence ID" value="GGC99575.1"/>
    <property type="molecule type" value="Genomic_DNA"/>
</dbReference>
<comment type="similarity">
    <text evidence="1">Belongs to the cyclophilin-type PPIase family.</text>
</comment>
<evidence type="ECO:0000259" key="5">
    <source>
        <dbReference type="PROSITE" id="PS50072"/>
    </source>
</evidence>